<organism evidence="2 3">
    <name type="scientific">Nannocystis punicea</name>
    <dbReference type="NCBI Taxonomy" id="2995304"/>
    <lineage>
        <taxon>Bacteria</taxon>
        <taxon>Pseudomonadati</taxon>
        <taxon>Myxococcota</taxon>
        <taxon>Polyangia</taxon>
        <taxon>Nannocystales</taxon>
        <taxon>Nannocystaceae</taxon>
        <taxon>Nannocystis</taxon>
    </lineage>
</organism>
<dbReference type="Pfam" id="PF13620">
    <property type="entry name" value="CarboxypepD_reg"/>
    <property type="match status" value="1"/>
</dbReference>
<evidence type="ECO:0000313" key="3">
    <source>
        <dbReference type="Proteomes" id="UP001164459"/>
    </source>
</evidence>
<protein>
    <submittedName>
        <fullName evidence="2">Carboxypeptidase regulatory-like domain-containing protein</fullName>
    </submittedName>
</protein>
<evidence type="ECO:0000256" key="1">
    <source>
        <dbReference type="SAM" id="MobiDB-lite"/>
    </source>
</evidence>
<dbReference type="SUPFAM" id="SSF49452">
    <property type="entry name" value="Starch-binding domain-like"/>
    <property type="match status" value="2"/>
</dbReference>
<accession>A0ABY7HGR2</accession>
<gene>
    <name evidence="2" type="ORF">O0S08_18225</name>
</gene>
<feature type="region of interest" description="Disordered" evidence="1">
    <location>
        <begin position="29"/>
        <end position="51"/>
    </location>
</feature>
<name>A0ABY7HGR2_9BACT</name>
<sequence length="844" mass="89568">MRKQLGVFVGALVLFALSYWVWGQREGVPDGTTPDTVSEARVQPGTAAPPDSGATELFQAAAISGRVAVGAGALPPAQVCVQPAELIQDRKSWGRVSLFKLFERCVAASEDGKYRVDGLMPGRYRVSAGAEGYLVVQHRETPTQPWISLRLGEVREGLDFTLQVRGVPVRGVVRDVAGGTISGALVIDDLGGRALTDEDGNFKLWAPPQSSVLVSAFANGYTVDSNYALPPQTPLTLWLSPESVLRGRVVRSDTGAPLAGLALHLHEEGIPDAETATDGSFELRGLDPGRYKPYVRSDGWCGSAEPIVALGLGETSEPITITARPCRTLTAKVRVRPSGGSCASAQIEFLDVAGDIQRRAMTDADGTASLSGVEPGVYQVRIRCPGHIQRVPEPWVLGEEMKLEAVWEVEVGRTLRGVIRDHRGDPVPRAHVELKGEWGHIGADADDRGEFAATVQPGVASLVPYHPQHTNGTKLELEVSEKNDPPPVVLEFPASGGGVVSGRVRARTGALPPGLTVVARAIGNFAAKTAHLDEDGRYTLSGLERIPHEVVVQRSEGLGERASAGELAESLVVDLGERDNAEADFVVDLEGFAPLTGRVENDDASAEPDALVTVTNPMVSFERQRTLTDENGRFTVQVPGGTAYTVQVTARNGAVLKQTEVKPGEPLTLRFPATRRVCGVVKADVPVTENFTIDTDAGGGETFASGTERWCLDRVPVGARTFSARSQSFGTARRAARVTTTGDVPEVALTFAGRTSLHGRVQDGDGQPRPGFKVWVLDATGRLVGGNLYTDAAGAFTLAGAPAGELTVIPIAPGPFPDRDELLARGTTVQVTADKPSEVVLSVP</sequence>
<evidence type="ECO:0000313" key="2">
    <source>
        <dbReference type="EMBL" id="WAS98079.1"/>
    </source>
</evidence>
<dbReference type="SUPFAM" id="SSF49464">
    <property type="entry name" value="Carboxypeptidase regulatory domain-like"/>
    <property type="match status" value="3"/>
</dbReference>
<keyword evidence="3" id="KW-1185">Reference proteome</keyword>
<dbReference type="EMBL" id="CP114040">
    <property type="protein sequence ID" value="WAS98079.1"/>
    <property type="molecule type" value="Genomic_DNA"/>
</dbReference>
<dbReference type="Proteomes" id="UP001164459">
    <property type="component" value="Chromosome"/>
</dbReference>
<dbReference type="Gene3D" id="2.60.40.1120">
    <property type="entry name" value="Carboxypeptidase-like, regulatory domain"/>
    <property type="match status" value="1"/>
</dbReference>
<dbReference type="RefSeq" id="WP_269040445.1">
    <property type="nucleotide sequence ID" value="NZ_CP114040.1"/>
</dbReference>
<proteinExistence type="predicted"/>
<dbReference type="InterPro" id="IPR008969">
    <property type="entry name" value="CarboxyPept-like_regulatory"/>
</dbReference>
<dbReference type="SUPFAM" id="SSF49478">
    <property type="entry name" value="Cna protein B-type domain"/>
    <property type="match status" value="1"/>
</dbReference>
<dbReference type="InterPro" id="IPR013784">
    <property type="entry name" value="Carb-bd-like_fold"/>
</dbReference>
<reference evidence="2" key="1">
    <citation type="submission" date="2022-11" db="EMBL/GenBank/DDBJ databases">
        <title>Minimal conservation of predation-associated metabolite biosynthetic gene clusters underscores biosynthetic potential of Myxococcota including descriptions for ten novel species: Archangium lansinium sp. nov., Myxococcus landrumus sp. nov., Nannocystis bai.</title>
        <authorList>
            <person name="Ahearne A."/>
            <person name="Stevens C."/>
            <person name="Dowd S."/>
        </authorList>
    </citation>
    <scope>NUCLEOTIDE SEQUENCE</scope>
    <source>
        <strain evidence="2">Fl3</strain>
    </source>
</reference>